<evidence type="ECO:0000256" key="1">
    <source>
        <dbReference type="SAM" id="MobiDB-lite"/>
    </source>
</evidence>
<dbReference type="AlphaFoldDB" id="A0AB34K012"/>
<name>A0AB34K012_PRYPA</name>
<reference evidence="2 3" key="1">
    <citation type="journal article" date="2024" name="Science">
        <title>Giant polyketide synthase enzymes in the biosynthesis of giant marine polyether toxins.</title>
        <authorList>
            <person name="Fallon T.R."/>
            <person name="Shende V.V."/>
            <person name="Wierzbicki I.H."/>
            <person name="Pendleton A.L."/>
            <person name="Watervoot N.F."/>
            <person name="Auber R.P."/>
            <person name="Gonzalez D.J."/>
            <person name="Wisecaver J.H."/>
            <person name="Moore B.S."/>
        </authorList>
    </citation>
    <scope>NUCLEOTIDE SEQUENCE [LARGE SCALE GENOMIC DNA]</scope>
    <source>
        <strain evidence="2 3">12B1</strain>
    </source>
</reference>
<evidence type="ECO:0000313" key="2">
    <source>
        <dbReference type="EMBL" id="KAL1526588.1"/>
    </source>
</evidence>
<gene>
    <name evidence="2" type="ORF">AB1Y20_015293</name>
</gene>
<protein>
    <submittedName>
        <fullName evidence="2">Uncharacterized protein</fullName>
    </submittedName>
</protein>
<feature type="region of interest" description="Disordered" evidence="1">
    <location>
        <begin position="1"/>
        <end position="42"/>
    </location>
</feature>
<evidence type="ECO:0000313" key="3">
    <source>
        <dbReference type="Proteomes" id="UP001515480"/>
    </source>
</evidence>
<dbReference type="EMBL" id="JBGBPQ010000003">
    <property type="protein sequence ID" value="KAL1526588.1"/>
    <property type="molecule type" value="Genomic_DNA"/>
</dbReference>
<comment type="caution">
    <text evidence="2">The sequence shown here is derived from an EMBL/GenBank/DDBJ whole genome shotgun (WGS) entry which is preliminary data.</text>
</comment>
<organism evidence="2 3">
    <name type="scientific">Prymnesium parvum</name>
    <name type="common">Toxic golden alga</name>
    <dbReference type="NCBI Taxonomy" id="97485"/>
    <lineage>
        <taxon>Eukaryota</taxon>
        <taxon>Haptista</taxon>
        <taxon>Haptophyta</taxon>
        <taxon>Prymnesiophyceae</taxon>
        <taxon>Prymnesiales</taxon>
        <taxon>Prymnesiaceae</taxon>
        <taxon>Prymnesium</taxon>
    </lineage>
</organism>
<dbReference type="Proteomes" id="UP001515480">
    <property type="component" value="Unassembled WGS sequence"/>
</dbReference>
<keyword evidence="3" id="KW-1185">Reference proteome</keyword>
<sequence>MLWQKNKTPALKNVVTRTPTPKEKGVGVPANSPEGGPPTPYAESEAAAEFDEVDFKSGRMEKGQLMAKAYVLDPEEGSLESVHEWFVGKIVKATKVGVWIRYCGERFESKEVS</sequence>
<proteinExistence type="predicted"/>
<accession>A0AB34K012</accession>